<dbReference type="AlphaFoldDB" id="A0A9P4HMZ8"/>
<dbReference type="Proteomes" id="UP000799776">
    <property type="component" value="Unassembled WGS sequence"/>
</dbReference>
<comment type="caution">
    <text evidence="2">The sequence shown here is derived from an EMBL/GenBank/DDBJ whole genome shotgun (WGS) entry which is preliminary data.</text>
</comment>
<proteinExistence type="predicted"/>
<feature type="compositionally biased region" description="Basic and acidic residues" evidence="1">
    <location>
        <begin position="101"/>
        <end position="119"/>
    </location>
</feature>
<organism evidence="2 3">
    <name type="scientific">Saccharata proteae CBS 121410</name>
    <dbReference type="NCBI Taxonomy" id="1314787"/>
    <lineage>
        <taxon>Eukaryota</taxon>
        <taxon>Fungi</taxon>
        <taxon>Dikarya</taxon>
        <taxon>Ascomycota</taxon>
        <taxon>Pezizomycotina</taxon>
        <taxon>Dothideomycetes</taxon>
        <taxon>Dothideomycetes incertae sedis</taxon>
        <taxon>Botryosphaeriales</taxon>
        <taxon>Saccharataceae</taxon>
        <taxon>Saccharata</taxon>
    </lineage>
</organism>
<accession>A0A9P4HMZ8</accession>
<reference evidence="2" key="1">
    <citation type="journal article" date="2020" name="Stud. Mycol.">
        <title>101 Dothideomycetes genomes: a test case for predicting lifestyles and emergence of pathogens.</title>
        <authorList>
            <person name="Haridas S."/>
            <person name="Albert R."/>
            <person name="Binder M."/>
            <person name="Bloem J."/>
            <person name="Labutti K."/>
            <person name="Salamov A."/>
            <person name="Andreopoulos B."/>
            <person name="Baker S."/>
            <person name="Barry K."/>
            <person name="Bills G."/>
            <person name="Bluhm B."/>
            <person name="Cannon C."/>
            <person name="Castanera R."/>
            <person name="Culley D."/>
            <person name="Daum C."/>
            <person name="Ezra D."/>
            <person name="Gonzalez J."/>
            <person name="Henrissat B."/>
            <person name="Kuo A."/>
            <person name="Liang C."/>
            <person name="Lipzen A."/>
            <person name="Lutzoni F."/>
            <person name="Magnuson J."/>
            <person name="Mondo S."/>
            <person name="Nolan M."/>
            <person name="Ohm R."/>
            <person name="Pangilinan J."/>
            <person name="Park H.-J."/>
            <person name="Ramirez L."/>
            <person name="Alfaro M."/>
            <person name="Sun H."/>
            <person name="Tritt A."/>
            <person name="Yoshinaga Y."/>
            <person name="Zwiers L.-H."/>
            <person name="Turgeon B."/>
            <person name="Goodwin S."/>
            <person name="Spatafora J."/>
            <person name="Crous P."/>
            <person name="Grigoriev I."/>
        </authorList>
    </citation>
    <scope>NUCLEOTIDE SEQUENCE</scope>
    <source>
        <strain evidence="2">CBS 121410</strain>
    </source>
</reference>
<evidence type="ECO:0000256" key="1">
    <source>
        <dbReference type="SAM" id="MobiDB-lite"/>
    </source>
</evidence>
<evidence type="ECO:0000313" key="2">
    <source>
        <dbReference type="EMBL" id="KAF2083547.1"/>
    </source>
</evidence>
<gene>
    <name evidence="2" type="ORF">K490DRAFT_51381</name>
</gene>
<keyword evidence="3" id="KW-1185">Reference proteome</keyword>
<sequence length="149" mass="15487">MPTDPHQGGSLTDMAVNGTTVPGDAGKMNTIPSVPRPGQTTEQSELNPIGAADQHSAVDNPTDIPRSGKDMGATGGVITGTGDQLPATIESKRMHFSPNDAKSKGHDRYDKHSQDKQGLDKFAGSGATVQPAPGEEGDSQDAIRDRKGL</sequence>
<dbReference type="EMBL" id="ML978773">
    <property type="protein sequence ID" value="KAF2083547.1"/>
    <property type="molecule type" value="Genomic_DNA"/>
</dbReference>
<dbReference type="OrthoDB" id="5416172at2759"/>
<name>A0A9P4HMZ8_9PEZI</name>
<evidence type="ECO:0000313" key="3">
    <source>
        <dbReference type="Proteomes" id="UP000799776"/>
    </source>
</evidence>
<protein>
    <submittedName>
        <fullName evidence="2">Uncharacterized protein</fullName>
    </submittedName>
</protein>
<feature type="region of interest" description="Disordered" evidence="1">
    <location>
        <begin position="1"/>
        <end position="149"/>
    </location>
</feature>